<protein>
    <submittedName>
        <fullName evidence="2">Uncharacterized protein</fullName>
    </submittedName>
</protein>
<gene>
    <name evidence="2" type="ORF">QQS21_002082</name>
</gene>
<dbReference type="Proteomes" id="UP001251528">
    <property type="component" value="Unassembled WGS sequence"/>
</dbReference>
<organism evidence="2 3">
    <name type="scientific">Conoideocrella luteorostrata</name>
    <dbReference type="NCBI Taxonomy" id="1105319"/>
    <lineage>
        <taxon>Eukaryota</taxon>
        <taxon>Fungi</taxon>
        <taxon>Dikarya</taxon>
        <taxon>Ascomycota</taxon>
        <taxon>Pezizomycotina</taxon>
        <taxon>Sordariomycetes</taxon>
        <taxon>Hypocreomycetidae</taxon>
        <taxon>Hypocreales</taxon>
        <taxon>Clavicipitaceae</taxon>
        <taxon>Conoideocrella</taxon>
    </lineage>
</organism>
<proteinExistence type="predicted"/>
<sequence>MYSAAPQSPIVSGRAVVRSMDLSDAALGRQSNAQHNSTRRGPLSPLPGQFELAANNAPMPNASDDAPCTADDDASVTTVASNIGPEKFEVARREYEQAVRALRERYVSPTSEYVRYSHGSRASPQVGNHERSEESYFPSQRALQCTGSLAQKRKVPPQTFSQEGSREPENSSSFLASIRTWRQNGGKRRRHETYFQLDELKDVRRDKKGKIQFLAMWKPIWVSLNDLRGDQALEAARELIVNNYGESVWIEVSDGWDAMEPYAKDRIEYEAA</sequence>
<evidence type="ECO:0000313" key="3">
    <source>
        <dbReference type="Proteomes" id="UP001251528"/>
    </source>
</evidence>
<evidence type="ECO:0000313" key="2">
    <source>
        <dbReference type="EMBL" id="KAK2609301.1"/>
    </source>
</evidence>
<feature type="region of interest" description="Disordered" evidence="1">
    <location>
        <begin position="22"/>
        <end position="72"/>
    </location>
</feature>
<comment type="caution">
    <text evidence="2">The sequence shown here is derived from an EMBL/GenBank/DDBJ whole genome shotgun (WGS) entry which is preliminary data.</text>
</comment>
<evidence type="ECO:0000256" key="1">
    <source>
        <dbReference type="SAM" id="MobiDB-lite"/>
    </source>
</evidence>
<dbReference type="EMBL" id="JASWJB010000024">
    <property type="protein sequence ID" value="KAK2609301.1"/>
    <property type="molecule type" value="Genomic_DNA"/>
</dbReference>
<dbReference type="AlphaFoldDB" id="A0AAJ0CVU5"/>
<keyword evidence="3" id="KW-1185">Reference proteome</keyword>
<feature type="region of interest" description="Disordered" evidence="1">
    <location>
        <begin position="115"/>
        <end position="175"/>
    </location>
</feature>
<reference evidence="2" key="1">
    <citation type="submission" date="2023-06" db="EMBL/GenBank/DDBJ databases">
        <title>Conoideocrella luteorostrata (Hypocreales: Clavicipitaceae), a potential biocontrol fungus for elongate hemlock scale in United States Christmas tree production areas.</title>
        <authorList>
            <person name="Barrett H."/>
            <person name="Lovett B."/>
            <person name="Macias A.M."/>
            <person name="Stajich J.E."/>
            <person name="Kasson M.T."/>
        </authorList>
    </citation>
    <scope>NUCLEOTIDE SEQUENCE</scope>
    <source>
        <strain evidence="2">ARSEF 14590</strain>
    </source>
</reference>
<feature type="compositionally biased region" description="Polar residues" evidence="1">
    <location>
        <begin position="137"/>
        <end position="149"/>
    </location>
</feature>
<name>A0AAJ0CVU5_9HYPO</name>
<accession>A0AAJ0CVU5</accession>